<name>A0A8J3ZII4_9ACTN</name>
<evidence type="ECO:0000313" key="2">
    <source>
        <dbReference type="Proteomes" id="UP000612585"/>
    </source>
</evidence>
<sequence length="187" mass="19581">MWHVPDLWRTDDTGDEFSPGLAGLLVALYTRPGDIVVALGHDPALAGAAGAQGCTYLAVDDPADLADLDTVAGTVRLIVLPPRTTHRIRHDPAAAVDLFTACRTLTVPAGCTIVALATLPTGAAAYADLTPLLIPAARQAGLDWLRHIVAVTTPPGDEPTDPAIKSEARVRIHIDLLVLTVGTRDHG</sequence>
<protein>
    <submittedName>
        <fullName evidence="1">Uncharacterized protein</fullName>
    </submittedName>
</protein>
<reference evidence="1" key="1">
    <citation type="submission" date="2021-01" db="EMBL/GenBank/DDBJ databases">
        <title>Whole genome shotgun sequence of Virgisporangium aurantiacum NBRC 16421.</title>
        <authorList>
            <person name="Komaki H."/>
            <person name="Tamura T."/>
        </authorList>
    </citation>
    <scope>NUCLEOTIDE SEQUENCE</scope>
    <source>
        <strain evidence="1">NBRC 16421</strain>
    </source>
</reference>
<accession>A0A8J3ZII4</accession>
<dbReference type="EMBL" id="BOPG01000135">
    <property type="protein sequence ID" value="GIJ64879.1"/>
    <property type="molecule type" value="Genomic_DNA"/>
</dbReference>
<gene>
    <name evidence="1" type="ORF">Vau01_123950</name>
</gene>
<dbReference type="AlphaFoldDB" id="A0A8J3ZII4"/>
<dbReference type="Proteomes" id="UP000612585">
    <property type="component" value="Unassembled WGS sequence"/>
</dbReference>
<keyword evidence="2" id="KW-1185">Reference proteome</keyword>
<comment type="caution">
    <text evidence="1">The sequence shown here is derived from an EMBL/GenBank/DDBJ whole genome shotgun (WGS) entry which is preliminary data.</text>
</comment>
<evidence type="ECO:0000313" key="1">
    <source>
        <dbReference type="EMBL" id="GIJ64879.1"/>
    </source>
</evidence>
<organism evidence="1 2">
    <name type="scientific">Virgisporangium aurantiacum</name>
    <dbReference type="NCBI Taxonomy" id="175570"/>
    <lineage>
        <taxon>Bacteria</taxon>
        <taxon>Bacillati</taxon>
        <taxon>Actinomycetota</taxon>
        <taxon>Actinomycetes</taxon>
        <taxon>Micromonosporales</taxon>
        <taxon>Micromonosporaceae</taxon>
        <taxon>Virgisporangium</taxon>
    </lineage>
</organism>
<proteinExistence type="predicted"/>